<accession>A0A2S4UYX8</accession>
<reference evidence="1 2" key="1">
    <citation type="submission" date="2017-12" db="EMBL/GenBank/DDBJ databases">
        <title>Gene loss provides genomic basis for host adaptation in cereal stripe rust fungi.</title>
        <authorList>
            <person name="Xia C."/>
        </authorList>
    </citation>
    <scope>NUCLEOTIDE SEQUENCE [LARGE SCALE GENOMIC DNA]</scope>
    <source>
        <strain evidence="1 2">93TX-2</strain>
    </source>
</reference>
<evidence type="ECO:0000313" key="2">
    <source>
        <dbReference type="Proteomes" id="UP000238274"/>
    </source>
</evidence>
<gene>
    <name evidence="1" type="ORF">PSHT_12106</name>
</gene>
<name>A0A2S4UYX8_9BASI</name>
<organism evidence="1 2">
    <name type="scientific">Puccinia striiformis</name>
    <dbReference type="NCBI Taxonomy" id="27350"/>
    <lineage>
        <taxon>Eukaryota</taxon>
        <taxon>Fungi</taxon>
        <taxon>Dikarya</taxon>
        <taxon>Basidiomycota</taxon>
        <taxon>Pucciniomycotina</taxon>
        <taxon>Pucciniomycetes</taxon>
        <taxon>Pucciniales</taxon>
        <taxon>Pucciniaceae</taxon>
        <taxon>Puccinia</taxon>
    </lineage>
</organism>
<reference evidence="2" key="3">
    <citation type="journal article" date="2018" name="Mol. Plant Microbe Interact.">
        <title>Genome sequence resources for the wheat stripe rust pathogen (Puccinia striiformis f. sp. tritici) and the barley stripe rust pathogen (Puccinia striiformis f. sp. hordei).</title>
        <authorList>
            <person name="Xia C."/>
            <person name="Wang M."/>
            <person name="Yin C."/>
            <person name="Cornejo O.E."/>
            <person name="Hulbert S.H."/>
            <person name="Chen X."/>
        </authorList>
    </citation>
    <scope>NUCLEOTIDE SEQUENCE [LARGE SCALE GENOMIC DNA]</scope>
    <source>
        <strain evidence="2">93TX-2</strain>
    </source>
</reference>
<evidence type="ECO:0000313" key="1">
    <source>
        <dbReference type="EMBL" id="POW02464.1"/>
    </source>
</evidence>
<protein>
    <submittedName>
        <fullName evidence="1">Uncharacterized protein</fullName>
    </submittedName>
</protein>
<dbReference type="Proteomes" id="UP000238274">
    <property type="component" value="Unassembled WGS sequence"/>
</dbReference>
<dbReference type="EMBL" id="PKSM01000214">
    <property type="protein sequence ID" value="POW02464.1"/>
    <property type="molecule type" value="Genomic_DNA"/>
</dbReference>
<dbReference type="AlphaFoldDB" id="A0A2S4UYX8"/>
<sequence>MTQRNIYSSINCCRITQTHRLANQNMYVILNSKIRLAELISIFLRPRSSSADSHGYRFLSIVVLALQPKDNIKSSNIQGERWGNHQAGGTRPKSLKDCEIVTLRQQLFSVKRKLNFFHDKTPRLSLVQTLSYHSNSPWTKPKHVRHSQLKGVVGLANHELLSWLEWTAFSLDLDVASSIVDRDAETTKPETCAASPGHQILGKMANKRRTMNSQPATAVANGETVVLKEVDFQLIFSVSKKYQQPITTASVKESIPDVTKSLTKTYKPSWISCRDFTPRLGSLRRPLCSTLVLEYLL</sequence>
<keyword evidence="2" id="KW-1185">Reference proteome</keyword>
<reference evidence="2" key="2">
    <citation type="journal article" date="2018" name="BMC Genomics">
        <title>Genomic insights into host adaptation between the wheat stripe rust pathogen (Puccinia striiformis f. sp. tritici) and the barley stripe rust pathogen (Puccinia striiformis f. sp. hordei).</title>
        <authorList>
            <person name="Xia C."/>
            <person name="Wang M."/>
            <person name="Yin C."/>
            <person name="Cornejo O.E."/>
            <person name="Hulbert S.H."/>
            <person name="Chen X."/>
        </authorList>
    </citation>
    <scope>NUCLEOTIDE SEQUENCE [LARGE SCALE GENOMIC DNA]</scope>
    <source>
        <strain evidence="2">93TX-2</strain>
    </source>
</reference>
<dbReference type="VEuPathDB" id="FungiDB:PSHT_12106"/>
<comment type="caution">
    <text evidence="1">The sequence shown here is derived from an EMBL/GenBank/DDBJ whole genome shotgun (WGS) entry which is preliminary data.</text>
</comment>
<proteinExistence type="predicted"/>